<evidence type="ECO:0000259" key="10">
    <source>
        <dbReference type="Pfam" id="PF07730"/>
    </source>
</evidence>
<keyword evidence="3" id="KW-0597">Phosphoprotein</keyword>
<keyword evidence="4" id="KW-0808">Transferase</keyword>
<dbReference type="InterPro" id="IPR050482">
    <property type="entry name" value="Sensor_HK_TwoCompSys"/>
</dbReference>
<keyword evidence="9" id="KW-0812">Transmembrane</keyword>
<organism evidence="11 12">
    <name type="scientific">Actinosynnema pretiosum</name>
    <dbReference type="NCBI Taxonomy" id="42197"/>
    <lineage>
        <taxon>Bacteria</taxon>
        <taxon>Bacillati</taxon>
        <taxon>Actinomycetota</taxon>
        <taxon>Actinomycetes</taxon>
        <taxon>Pseudonocardiales</taxon>
        <taxon>Pseudonocardiaceae</taxon>
        <taxon>Actinosynnema</taxon>
    </lineage>
</organism>
<keyword evidence="5" id="KW-0547">Nucleotide-binding</keyword>
<dbReference type="EC" id="2.7.13.3" evidence="2"/>
<dbReference type="InterPro" id="IPR036890">
    <property type="entry name" value="HATPase_C_sf"/>
</dbReference>
<keyword evidence="12" id="KW-1185">Reference proteome</keyword>
<feature type="transmembrane region" description="Helical" evidence="9">
    <location>
        <begin position="89"/>
        <end position="107"/>
    </location>
</feature>
<evidence type="ECO:0000313" key="12">
    <source>
        <dbReference type="Proteomes" id="UP000218505"/>
    </source>
</evidence>
<dbReference type="Gene3D" id="1.20.5.1930">
    <property type="match status" value="1"/>
</dbReference>
<dbReference type="GO" id="GO:0016020">
    <property type="term" value="C:membrane"/>
    <property type="evidence" value="ECO:0007669"/>
    <property type="project" value="InterPro"/>
</dbReference>
<protein>
    <recommendedName>
        <fullName evidence="2">histidine kinase</fullName>
        <ecNumber evidence="2">2.7.13.3</ecNumber>
    </recommendedName>
</protein>
<dbReference type="AlphaFoldDB" id="A0A290Z2R8"/>
<evidence type="ECO:0000256" key="8">
    <source>
        <dbReference type="ARBA" id="ARBA00023012"/>
    </source>
</evidence>
<proteinExistence type="predicted"/>
<dbReference type="SUPFAM" id="SSF55874">
    <property type="entry name" value="ATPase domain of HSP90 chaperone/DNA topoisomerase II/histidine kinase"/>
    <property type="match status" value="1"/>
</dbReference>
<evidence type="ECO:0000256" key="2">
    <source>
        <dbReference type="ARBA" id="ARBA00012438"/>
    </source>
</evidence>
<dbReference type="PANTHER" id="PTHR24421:SF10">
    <property type="entry name" value="NITRATE_NITRITE SENSOR PROTEIN NARQ"/>
    <property type="match status" value="1"/>
</dbReference>
<dbReference type="Gene3D" id="3.30.565.10">
    <property type="entry name" value="Histidine kinase-like ATPase, C-terminal domain"/>
    <property type="match status" value="1"/>
</dbReference>
<dbReference type="GO" id="GO:0046983">
    <property type="term" value="F:protein dimerization activity"/>
    <property type="evidence" value="ECO:0007669"/>
    <property type="project" value="InterPro"/>
</dbReference>
<evidence type="ECO:0000256" key="5">
    <source>
        <dbReference type="ARBA" id="ARBA00022741"/>
    </source>
</evidence>
<feature type="transmembrane region" description="Helical" evidence="9">
    <location>
        <begin position="139"/>
        <end position="156"/>
    </location>
</feature>
<keyword evidence="7" id="KW-0067">ATP-binding</keyword>
<dbReference type="PANTHER" id="PTHR24421">
    <property type="entry name" value="NITRATE/NITRITE SENSOR PROTEIN NARX-RELATED"/>
    <property type="match status" value="1"/>
</dbReference>
<keyword evidence="8" id="KW-0902">Two-component regulatory system</keyword>
<evidence type="ECO:0000256" key="6">
    <source>
        <dbReference type="ARBA" id="ARBA00022777"/>
    </source>
</evidence>
<gene>
    <name evidence="11" type="ORF">CNX65_08155</name>
</gene>
<accession>A0A290Z2R8</accession>
<feature type="transmembrane region" description="Helical" evidence="9">
    <location>
        <begin position="34"/>
        <end position="54"/>
    </location>
</feature>
<dbReference type="EMBL" id="CP023445">
    <property type="protein sequence ID" value="ATE53265.1"/>
    <property type="molecule type" value="Genomic_DNA"/>
</dbReference>
<feature type="domain" description="Signal transduction histidine kinase subgroup 3 dimerisation and phosphoacceptor" evidence="10">
    <location>
        <begin position="204"/>
        <end position="268"/>
    </location>
</feature>
<dbReference type="Proteomes" id="UP000218505">
    <property type="component" value="Chromosome"/>
</dbReference>
<keyword evidence="9" id="KW-1133">Transmembrane helix</keyword>
<dbReference type="KEGG" id="apre:CNX65_08155"/>
<evidence type="ECO:0000256" key="1">
    <source>
        <dbReference type="ARBA" id="ARBA00000085"/>
    </source>
</evidence>
<reference evidence="11" key="1">
    <citation type="submission" date="2017-09" db="EMBL/GenBank/DDBJ databases">
        <title>Complete Genome Sequence of ansamitocin-producing Bacterium Actinosynnema pretiosum X47.</title>
        <authorList>
            <person name="Cao G."/>
            <person name="Zong G."/>
            <person name="Zhong C."/>
            <person name="Fu J."/>
        </authorList>
    </citation>
    <scope>NUCLEOTIDE SEQUENCE [LARGE SCALE GENOMIC DNA]</scope>
    <source>
        <strain evidence="11">X47</strain>
    </source>
</reference>
<name>A0A290Z2R8_9PSEU</name>
<feature type="transmembrane region" description="Helical" evidence="9">
    <location>
        <begin position="113"/>
        <end position="132"/>
    </location>
</feature>
<dbReference type="GO" id="GO:0000155">
    <property type="term" value="F:phosphorelay sensor kinase activity"/>
    <property type="evidence" value="ECO:0007669"/>
    <property type="project" value="InterPro"/>
</dbReference>
<feature type="transmembrane region" description="Helical" evidence="9">
    <location>
        <begin position="162"/>
        <end position="185"/>
    </location>
</feature>
<dbReference type="GO" id="GO:0005524">
    <property type="term" value="F:ATP binding"/>
    <property type="evidence" value="ECO:0007669"/>
    <property type="project" value="UniProtKB-KW"/>
</dbReference>
<evidence type="ECO:0000313" key="11">
    <source>
        <dbReference type="EMBL" id="ATE53265.1"/>
    </source>
</evidence>
<evidence type="ECO:0000256" key="9">
    <source>
        <dbReference type="SAM" id="Phobius"/>
    </source>
</evidence>
<feature type="transmembrane region" description="Helical" evidence="9">
    <location>
        <begin position="66"/>
        <end position="84"/>
    </location>
</feature>
<keyword evidence="6" id="KW-0418">Kinase</keyword>
<evidence type="ECO:0000256" key="4">
    <source>
        <dbReference type="ARBA" id="ARBA00022679"/>
    </source>
</evidence>
<dbReference type="Pfam" id="PF07730">
    <property type="entry name" value="HisKA_3"/>
    <property type="match status" value="1"/>
</dbReference>
<evidence type="ECO:0000256" key="3">
    <source>
        <dbReference type="ARBA" id="ARBA00022553"/>
    </source>
</evidence>
<dbReference type="InterPro" id="IPR011712">
    <property type="entry name" value="Sig_transdc_His_kin_sub3_dim/P"/>
</dbReference>
<sequence length="418" mass="43042">MRLPLSADARRGTRNAHRRLRLAPVLEDRTRARVVAAWSLTAAALLVLGVIDVLSGQFSGSDNSPLRLVWSVAACALLLASWGLRPRALALVVVLQVALALGAALLPRGDAPLPFPFAASVALLATLTPVVLRVGRPRSWALGVPLVLAVAAQALGAEVGDLAFTVLALVLAQATALFVAAGSYLRSTAAARREQVDRTRAADRAELARDLHDYVAHHVTGIVVQAQGAAAVARTHPELVVTALGDIERAGAEAVHAMRRVVGLLRDTGPDAQAPGVADLPDLVARSGLPVALELAGPVGGVPAQVGAAAHRVVMEALTNVRKHGRGVTRVEVLLVAVDHGLGVQVTDDGAGSPGGGGFGLLGLRERVTAVGGTLFAGARGPGWVVRAWLPTGQAGFDAGDDRLATRSFTAGALEDRP</sequence>
<comment type="catalytic activity">
    <reaction evidence="1">
        <text>ATP + protein L-histidine = ADP + protein N-phospho-L-histidine.</text>
        <dbReference type="EC" id="2.7.13.3"/>
    </reaction>
</comment>
<keyword evidence="9" id="KW-0472">Membrane</keyword>
<evidence type="ECO:0000256" key="7">
    <source>
        <dbReference type="ARBA" id="ARBA00022840"/>
    </source>
</evidence>